<gene>
    <name evidence="2" type="ORF">C5F44_04100</name>
</gene>
<keyword evidence="3" id="KW-1185">Reference proteome</keyword>
<feature type="domain" description="DUF2087" evidence="1">
    <location>
        <begin position="89"/>
        <end position="159"/>
    </location>
</feature>
<evidence type="ECO:0000313" key="2">
    <source>
        <dbReference type="EMBL" id="PTE15563.1"/>
    </source>
</evidence>
<dbReference type="Pfam" id="PF09860">
    <property type="entry name" value="DUF2087"/>
    <property type="match status" value="1"/>
</dbReference>
<dbReference type="InterPro" id="IPR018656">
    <property type="entry name" value="DUF2087"/>
</dbReference>
<protein>
    <recommendedName>
        <fullName evidence="1">DUF2087 domain-containing protein</fullName>
    </recommendedName>
</protein>
<evidence type="ECO:0000313" key="3">
    <source>
        <dbReference type="Proteomes" id="UP000241362"/>
    </source>
</evidence>
<dbReference type="Proteomes" id="UP000241362">
    <property type="component" value="Unassembled WGS sequence"/>
</dbReference>
<dbReference type="RefSeq" id="WP_107672240.1">
    <property type="nucleotide sequence ID" value="NZ_PZKE01000003.1"/>
</dbReference>
<accession>A0A2T4JCI8</accession>
<dbReference type="EMBL" id="PZKE01000003">
    <property type="protein sequence ID" value="PTE15563.1"/>
    <property type="molecule type" value="Genomic_DNA"/>
</dbReference>
<comment type="caution">
    <text evidence="2">The sequence shown here is derived from an EMBL/GenBank/DDBJ whole genome shotgun (WGS) entry which is preliminary data.</text>
</comment>
<proteinExistence type="predicted"/>
<dbReference type="AlphaFoldDB" id="A0A2T4JCI8"/>
<reference evidence="2 3" key="1">
    <citation type="submission" date="2018-03" db="EMBL/GenBank/DDBJ databases">
        <title>Rhodobacter blasticus.</title>
        <authorList>
            <person name="Meyer T.E."/>
            <person name="Miller S."/>
            <person name="Lodha T."/>
            <person name="Gandham S."/>
            <person name="Chintalapati S."/>
            <person name="Chintalapati V.R."/>
        </authorList>
    </citation>
    <scope>NUCLEOTIDE SEQUENCE [LARGE SCALE GENOMIC DNA]</scope>
    <source>
        <strain evidence="2 3">DSM 2131</strain>
    </source>
</reference>
<evidence type="ECO:0000259" key="1">
    <source>
        <dbReference type="Pfam" id="PF09860"/>
    </source>
</evidence>
<sequence>MTRTLVPLPVADLSAFTRALARQLTAAESPPSHQTLMNMLARAAGFRNLQHLGAAQAAAARLDSPPPPPEAVDHTLVARALNQFDATGRLVGWPARRNVQVLCLWALWARLPVGGSRTERQFSALLNGLHSFGDAALLRRDMVMLGLVRRAPDGTDYARLEQRPPPEARALIRHLALRGTGG</sequence>
<name>A0A2T4JCI8_FUSBL</name>
<organism evidence="2 3">
    <name type="scientific">Fuscovulum blasticum DSM 2131</name>
    <dbReference type="NCBI Taxonomy" id="1188250"/>
    <lineage>
        <taxon>Bacteria</taxon>
        <taxon>Pseudomonadati</taxon>
        <taxon>Pseudomonadota</taxon>
        <taxon>Alphaproteobacteria</taxon>
        <taxon>Rhodobacterales</taxon>
        <taxon>Paracoccaceae</taxon>
        <taxon>Pseudogemmobacter</taxon>
    </lineage>
</organism>